<dbReference type="InParanoid" id="A0A167M2P4"/>
<evidence type="ECO:0000313" key="1">
    <source>
        <dbReference type="EMBL" id="OAD71587.1"/>
    </source>
</evidence>
<proteinExistence type="predicted"/>
<gene>
    <name evidence="1" type="ORF">PHYBLDRAFT_159295</name>
</gene>
<dbReference type="VEuPathDB" id="FungiDB:PHYBLDRAFT_159295"/>
<dbReference type="AlphaFoldDB" id="A0A167M2P4"/>
<accession>A0A167M2P4</accession>
<sequence length="54" mass="5946">MFGATPSHFYNISQITARNYTKTTSGFCSRRGDLGAALELLTVNVPWGNNDTLH</sequence>
<name>A0A167M2P4_PHYB8</name>
<dbReference type="EMBL" id="KV440985">
    <property type="protein sequence ID" value="OAD71587.1"/>
    <property type="molecule type" value="Genomic_DNA"/>
</dbReference>
<protein>
    <submittedName>
        <fullName evidence="1">Uncharacterized protein</fullName>
    </submittedName>
</protein>
<dbReference type="GeneID" id="28994868"/>
<dbReference type="Proteomes" id="UP000077315">
    <property type="component" value="Unassembled WGS sequence"/>
</dbReference>
<keyword evidence="2" id="KW-1185">Reference proteome</keyword>
<organism evidence="1 2">
    <name type="scientific">Phycomyces blakesleeanus (strain ATCC 8743b / DSM 1359 / FGSC 10004 / NBRC 33097 / NRRL 1555)</name>
    <dbReference type="NCBI Taxonomy" id="763407"/>
    <lineage>
        <taxon>Eukaryota</taxon>
        <taxon>Fungi</taxon>
        <taxon>Fungi incertae sedis</taxon>
        <taxon>Mucoromycota</taxon>
        <taxon>Mucoromycotina</taxon>
        <taxon>Mucoromycetes</taxon>
        <taxon>Mucorales</taxon>
        <taxon>Phycomycetaceae</taxon>
        <taxon>Phycomyces</taxon>
    </lineage>
</organism>
<reference evidence="2" key="1">
    <citation type="submission" date="2015-06" db="EMBL/GenBank/DDBJ databases">
        <title>Expansion of signal transduction pathways in fungi by whole-genome duplication.</title>
        <authorList>
            <consortium name="DOE Joint Genome Institute"/>
            <person name="Corrochano L.M."/>
            <person name="Kuo A."/>
            <person name="Marcet-Houben M."/>
            <person name="Polaino S."/>
            <person name="Salamov A."/>
            <person name="Villalobos J.M."/>
            <person name="Alvarez M.I."/>
            <person name="Avalos J."/>
            <person name="Benito E.P."/>
            <person name="Benoit I."/>
            <person name="Burger G."/>
            <person name="Camino L.P."/>
            <person name="Canovas D."/>
            <person name="Cerda-Olmedo E."/>
            <person name="Cheng J.-F."/>
            <person name="Dominguez A."/>
            <person name="Elias M."/>
            <person name="Eslava A.P."/>
            <person name="Glaser F."/>
            <person name="Grimwood J."/>
            <person name="Gutierrez G."/>
            <person name="Heitman J."/>
            <person name="Henrissat B."/>
            <person name="Iturriaga E.A."/>
            <person name="Lang B.F."/>
            <person name="Lavin J.L."/>
            <person name="Lee S."/>
            <person name="Li W."/>
            <person name="Lindquist E."/>
            <person name="Lopez-Garcia S."/>
            <person name="Luque E.M."/>
            <person name="Marcos A.T."/>
            <person name="Martin J."/>
            <person name="McCluskey K."/>
            <person name="Medina H.R."/>
            <person name="Miralles-Duran A."/>
            <person name="Miyazaki A."/>
            <person name="Munoz-Torres E."/>
            <person name="Oguiza J.A."/>
            <person name="Ohm R."/>
            <person name="Olmedo M."/>
            <person name="Orejas M."/>
            <person name="Ortiz-Castellanos L."/>
            <person name="Pisabarro A.G."/>
            <person name="Rodriguez-Romero J."/>
            <person name="Ruiz-Herrera J."/>
            <person name="Ruiz-Vazquez R."/>
            <person name="Sanz C."/>
            <person name="Schackwitz W."/>
            <person name="Schmutz J."/>
            <person name="Shahriari M."/>
            <person name="Shelest E."/>
            <person name="Silva-Franco F."/>
            <person name="Soanes D."/>
            <person name="Syed K."/>
            <person name="Tagua V.G."/>
            <person name="Talbot N.J."/>
            <person name="Thon M."/>
            <person name="De vries R.P."/>
            <person name="Wiebenga A."/>
            <person name="Yadav J.S."/>
            <person name="Braun E.L."/>
            <person name="Baker S."/>
            <person name="Garre V."/>
            <person name="Horwitz B."/>
            <person name="Torres-Martinez S."/>
            <person name="Idnurm A."/>
            <person name="Herrera-Estrella A."/>
            <person name="Gabaldon T."/>
            <person name="Grigoriev I.V."/>
        </authorList>
    </citation>
    <scope>NUCLEOTIDE SEQUENCE [LARGE SCALE GENOMIC DNA]</scope>
    <source>
        <strain evidence="2">NRRL 1555(-)</strain>
    </source>
</reference>
<dbReference type="RefSeq" id="XP_018289627.1">
    <property type="nucleotide sequence ID" value="XM_018433962.1"/>
</dbReference>
<evidence type="ECO:0000313" key="2">
    <source>
        <dbReference type="Proteomes" id="UP000077315"/>
    </source>
</evidence>